<evidence type="ECO:0000256" key="3">
    <source>
        <dbReference type="ARBA" id="ARBA00022490"/>
    </source>
</evidence>
<dbReference type="HAMAP" id="MF_00090">
    <property type="entry name" value="PIMT"/>
    <property type="match status" value="1"/>
</dbReference>
<comment type="catalytic activity">
    <reaction evidence="7">
        <text>[protein]-L-isoaspartate + S-adenosyl-L-methionine = [protein]-L-isoaspartate alpha-methyl ester + S-adenosyl-L-homocysteine</text>
        <dbReference type="Rhea" id="RHEA:12705"/>
        <dbReference type="Rhea" id="RHEA-COMP:12143"/>
        <dbReference type="Rhea" id="RHEA-COMP:12144"/>
        <dbReference type="ChEBI" id="CHEBI:57856"/>
        <dbReference type="ChEBI" id="CHEBI:59789"/>
        <dbReference type="ChEBI" id="CHEBI:90596"/>
        <dbReference type="ChEBI" id="CHEBI:90598"/>
        <dbReference type="EC" id="2.1.1.77"/>
    </reaction>
</comment>
<comment type="similarity">
    <text evidence="2 7">Belongs to the methyltransferase superfamily. L-isoaspartyl/D-aspartyl protein methyltransferase family.</text>
</comment>
<reference evidence="8 9" key="1">
    <citation type="journal article" date="2019" name="Nat. Microbiol.">
        <title>Mediterranean grassland soil C-N compound turnover is dependent on rainfall and depth, and is mediated by genomically divergent microorganisms.</title>
        <authorList>
            <person name="Diamond S."/>
            <person name="Andeer P.F."/>
            <person name="Li Z."/>
            <person name="Crits-Christoph A."/>
            <person name="Burstein D."/>
            <person name="Anantharaman K."/>
            <person name="Lane K.R."/>
            <person name="Thomas B.C."/>
            <person name="Pan C."/>
            <person name="Northen T.R."/>
            <person name="Banfield J.F."/>
        </authorList>
    </citation>
    <scope>NUCLEOTIDE SEQUENCE [LARGE SCALE GENOMIC DNA]</scope>
    <source>
        <strain evidence="8">WS_2</strain>
    </source>
</reference>
<comment type="caution">
    <text evidence="8">The sequence shown here is derived from an EMBL/GenBank/DDBJ whole genome shotgun (WGS) entry which is preliminary data.</text>
</comment>
<comment type="subcellular location">
    <subcellularLocation>
        <location evidence="1 7">Cytoplasm</location>
    </subcellularLocation>
</comment>
<organism evidence="8 9">
    <name type="scientific">Eiseniibacteriota bacterium</name>
    <dbReference type="NCBI Taxonomy" id="2212470"/>
    <lineage>
        <taxon>Bacteria</taxon>
        <taxon>Candidatus Eiseniibacteriota</taxon>
    </lineage>
</organism>
<sequence length="231" mass="25675">MTNGVPLAADADPFTPARRRMVEEQLRARGIRDRRVLDAMGAVPRHAFVDPGYHARAYGDHALPSEQGQTISQPYIVARMLELAELEATHRVLEIGTGTGYQTALLARLADRVYSVERVPSLVRGADQRLRALGVSNVILRHGDGTIGWQEFAPYDRVLVAAAAPRVPESLRAQLAEPGVLVIPVGGEERQHLEVWRREPSGRWEGRRYGECRFVPLLGRDAWPDPPPTIE</sequence>
<dbReference type="PANTHER" id="PTHR11579:SF0">
    <property type="entry name" value="PROTEIN-L-ISOASPARTATE(D-ASPARTATE) O-METHYLTRANSFERASE"/>
    <property type="match status" value="1"/>
</dbReference>
<evidence type="ECO:0000256" key="4">
    <source>
        <dbReference type="ARBA" id="ARBA00022603"/>
    </source>
</evidence>
<dbReference type="GO" id="GO:0030091">
    <property type="term" value="P:protein repair"/>
    <property type="evidence" value="ECO:0007669"/>
    <property type="project" value="UniProtKB-UniRule"/>
</dbReference>
<dbReference type="AlphaFoldDB" id="A0A538SEH8"/>
<dbReference type="NCBIfam" id="NF001453">
    <property type="entry name" value="PRK00312.1"/>
    <property type="match status" value="1"/>
</dbReference>
<keyword evidence="4 7" id="KW-0489">Methyltransferase</keyword>
<dbReference type="InterPro" id="IPR000682">
    <property type="entry name" value="PCMT"/>
</dbReference>
<feature type="active site" evidence="7">
    <location>
        <position position="72"/>
    </location>
</feature>
<evidence type="ECO:0000313" key="8">
    <source>
        <dbReference type="EMBL" id="TMQ49776.1"/>
    </source>
</evidence>
<keyword evidence="5 7" id="KW-0808">Transferase</keyword>
<comment type="function">
    <text evidence="7">Catalyzes the methyl esterification of L-isoaspartyl residues in peptides and proteins that result from spontaneous decomposition of normal L-aspartyl and L-asparaginyl residues. It plays a role in the repair and/or degradation of damaged proteins.</text>
</comment>
<dbReference type="InterPro" id="IPR029063">
    <property type="entry name" value="SAM-dependent_MTases_sf"/>
</dbReference>
<gene>
    <name evidence="7" type="primary">pcm</name>
    <name evidence="8" type="ORF">E6K72_12025</name>
</gene>
<proteinExistence type="inferred from homology"/>
<evidence type="ECO:0000256" key="5">
    <source>
        <dbReference type="ARBA" id="ARBA00022679"/>
    </source>
</evidence>
<dbReference type="GO" id="GO:0032259">
    <property type="term" value="P:methylation"/>
    <property type="evidence" value="ECO:0007669"/>
    <property type="project" value="UniProtKB-KW"/>
</dbReference>
<dbReference type="Proteomes" id="UP000317716">
    <property type="component" value="Unassembled WGS sequence"/>
</dbReference>
<dbReference type="EC" id="2.1.1.77" evidence="7"/>
<accession>A0A538SEH8</accession>
<dbReference type="NCBIfam" id="TIGR00080">
    <property type="entry name" value="pimt"/>
    <property type="match status" value="1"/>
</dbReference>
<evidence type="ECO:0000256" key="2">
    <source>
        <dbReference type="ARBA" id="ARBA00005369"/>
    </source>
</evidence>
<dbReference type="Gene3D" id="3.40.50.150">
    <property type="entry name" value="Vaccinia Virus protein VP39"/>
    <property type="match status" value="1"/>
</dbReference>
<dbReference type="GO" id="GO:0004719">
    <property type="term" value="F:protein-L-isoaspartate (D-aspartate) O-methyltransferase activity"/>
    <property type="evidence" value="ECO:0007669"/>
    <property type="project" value="UniProtKB-UniRule"/>
</dbReference>
<evidence type="ECO:0000256" key="7">
    <source>
        <dbReference type="HAMAP-Rule" id="MF_00090"/>
    </source>
</evidence>
<dbReference type="EMBL" id="VBOS01000439">
    <property type="protein sequence ID" value="TMQ49776.1"/>
    <property type="molecule type" value="Genomic_DNA"/>
</dbReference>
<dbReference type="SUPFAM" id="SSF53335">
    <property type="entry name" value="S-adenosyl-L-methionine-dependent methyltransferases"/>
    <property type="match status" value="1"/>
</dbReference>
<dbReference type="PANTHER" id="PTHR11579">
    <property type="entry name" value="PROTEIN-L-ISOASPARTATE O-METHYLTRANSFERASE"/>
    <property type="match status" value="1"/>
</dbReference>
<dbReference type="FunFam" id="3.40.50.150:FF:000010">
    <property type="entry name" value="Protein-L-isoaspartate O-methyltransferase"/>
    <property type="match status" value="1"/>
</dbReference>
<evidence type="ECO:0000313" key="9">
    <source>
        <dbReference type="Proteomes" id="UP000317716"/>
    </source>
</evidence>
<evidence type="ECO:0000256" key="6">
    <source>
        <dbReference type="ARBA" id="ARBA00022691"/>
    </source>
</evidence>
<dbReference type="CDD" id="cd02440">
    <property type="entry name" value="AdoMet_MTases"/>
    <property type="match status" value="1"/>
</dbReference>
<keyword evidence="3 7" id="KW-0963">Cytoplasm</keyword>
<name>A0A538SEH8_UNCEI</name>
<keyword evidence="6 7" id="KW-0949">S-adenosyl-L-methionine</keyword>
<dbReference type="Pfam" id="PF01135">
    <property type="entry name" value="PCMT"/>
    <property type="match status" value="1"/>
</dbReference>
<evidence type="ECO:0000256" key="1">
    <source>
        <dbReference type="ARBA" id="ARBA00004496"/>
    </source>
</evidence>
<dbReference type="GO" id="GO:0005737">
    <property type="term" value="C:cytoplasm"/>
    <property type="evidence" value="ECO:0007669"/>
    <property type="project" value="UniProtKB-SubCell"/>
</dbReference>
<protein>
    <recommendedName>
        <fullName evidence="7">Protein-L-isoaspartate O-methyltransferase</fullName>
        <ecNumber evidence="7">2.1.1.77</ecNumber>
    </recommendedName>
    <alternativeName>
        <fullName evidence="7">L-isoaspartyl protein carboxyl methyltransferase</fullName>
    </alternativeName>
    <alternativeName>
        <fullName evidence="7">Protein L-isoaspartyl methyltransferase</fullName>
    </alternativeName>
    <alternativeName>
        <fullName evidence="7">Protein-beta-aspartate methyltransferase</fullName>
        <shortName evidence="7">PIMT</shortName>
    </alternativeName>
</protein>